<dbReference type="EMBL" id="JBBMFA010000111">
    <property type="protein sequence ID" value="MEQ2521627.1"/>
    <property type="molecule type" value="Genomic_DNA"/>
</dbReference>
<name>A0ABV1GIZ6_9FIRM</name>
<dbReference type="InterPro" id="IPR043166">
    <property type="entry name" value="LarA-like_C"/>
</dbReference>
<dbReference type="InterPro" id="IPR047926">
    <property type="entry name" value="Ni_dep_LarA"/>
</dbReference>
<keyword evidence="4" id="KW-1185">Reference proteome</keyword>
<dbReference type="InterPro" id="IPR048068">
    <property type="entry name" value="LarA-like"/>
</dbReference>
<dbReference type="Proteomes" id="UP001477672">
    <property type="component" value="Unassembled WGS sequence"/>
</dbReference>
<gene>
    <name evidence="3" type="primary">larA</name>
    <name evidence="3" type="ORF">WMO24_14500</name>
</gene>
<accession>A0ABV1GIZ6</accession>
<dbReference type="InterPro" id="IPR018657">
    <property type="entry name" value="LarA-like_N"/>
</dbReference>
<dbReference type="PANTHER" id="PTHR33171">
    <property type="entry name" value="LAR_N DOMAIN-CONTAINING PROTEIN"/>
    <property type="match status" value="1"/>
</dbReference>
<dbReference type="Gene3D" id="3.40.50.11440">
    <property type="match status" value="1"/>
</dbReference>
<evidence type="ECO:0000259" key="1">
    <source>
        <dbReference type="Pfam" id="PF09861"/>
    </source>
</evidence>
<reference evidence="3 4" key="1">
    <citation type="submission" date="2024-03" db="EMBL/GenBank/DDBJ databases">
        <title>Human intestinal bacterial collection.</title>
        <authorList>
            <person name="Pauvert C."/>
            <person name="Hitch T.C.A."/>
            <person name="Clavel T."/>
        </authorList>
    </citation>
    <scope>NUCLEOTIDE SEQUENCE [LARGE SCALE GENOMIC DNA]</scope>
    <source>
        <strain evidence="3 4">CLA-JM-H11</strain>
    </source>
</reference>
<dbReference type="RefSeq" id="WP_349217088.1">
    <property type="nucleotide sequence ID" value="NZ_JBBMFA010000111.1"/>
</dbReference>
<feature type="domain" description="Lactate racemase C-terminal" evidence="2">
    <location>
        <begin position="273"/>
        <end position="418"/>
    </location>
</feature>
<comment type="caution">
    <text evidence="3">The sequence shown here is derived from an EMBL/GenBank/DDBJ whole genome shotgun (WGS) entry which is preliminary data.</text>
</comment>
<dbReference type="PANTHER" id="PTHR33171:SF17">
    <property type="entry name" value="LARA-LIKE N-TERMINAL DOMAIN-CONTAINING PROTEIN"/>
    <property type="match status" value="1"/>
</dbReference>
<protein>
    <submittedName>
        <fullName evidence="3">Nickel-dependent lactate racemase</fullName>
    </submittedName>
</protein>
<evidence type="ECO:0000313" key="3">
    <source>
        <dbReference type="EMBL" id="MEQ2521627.1"/>
    </source>
</evidence>
<dbReference type="InterPro" id="IPR048520">
    <property type="entry name" value="LarA_C"/>
</dbReference>
<dbReference type="Pfam" id="PF21113">
    <property type="entry name" value="LarA_C"/>
    <property type="match status" value="1"/>
</dbReference>
<evidence type="ECO:0000313" key="4">
    <source>
        <dbReference type="Proteomes" id="UP001477672"/>
    </source>
</evidence>
<sequence length="425" mass="46359">MKVTLPYGGEKVSFEVDDDRFVKMYDPVHTPPAPDFAAEIERALDHPVGTPRLEEMITPDMRVNIIVDDGSRPTPIGRILPIVLARLEAIGVRDENICIIVALGSHRHMTAQELAERVGEQVYARYEVVNSEFRDPDKLVFLGKTSDGVDIYAYKRVMEADIRIGIGNLVPHPVMGWSGGGKILYPGVAGEDTVSYFHLKASLYNENLFGNSASPVRTMMEGWVDTIGLDFIVNTVLNSDLEMCHAVAGHYVHAQRAGVELAKHVLGCKVEKRVDVVVVSGYPADQDFWQSPKGMYAAEHALKGGSGGTIVLVSPNYEGVGPHPEFLQMMGRDDGDEIVKGIFDGAPCEGDALAIAVGNSMSKMRRRRRLVVVSNGVSPEEMALCGCRHYPVEALQQAVDDAMAQYPDATVAAVSNGAETFLYQA</sequence>
<proteinExistence type="predicted"/>
<organism evidence="3 4">
    <name type="scientific">Ruthenibacterium intestinale</name>
    <dbReference type="NCBI Taxonomy" id="3133163"/>
    <lineage>
        <taxon>Bacteria</taxon>
        <taxon>Bacillati</taxon>
        <taxon>Bacillota</taxon>
        <taxon>Clostridia</taxon>
        <taxon>Eubacteriales</taxon>
        <taxon>Oscillospiraceae</taxon>
        <taxon>Ruthenibacterium</taxon>
    </lineage>
</organism>
<dbReference type="Pfam" id="PF09861">
    <property type="entry name" value="Lar_N"/>
    <property type="match status" value="1"/>
</dbReference>
<feature type="domain" description="LarA-like N-terminal" evidence="1">
    <location>
        <begin position="7"/>
        <end position="203"/>
    </location>
</feature>
<dbReference type="Gene3D" id="3.90.226.30">
    <property type="match status" value="1"/>
</dbReference>
<evidence type="ECO:0000259" key="2">
    <source>
        <dbReference type="Pfam" id="PF21113"/>
    </source>
</evidence>
<dbReference type="NCBIfam" id="NF033504">
    <property type="entry name" value="Ni_dep_LarA"/>
    <property type="match status" value="1"/>
</dbReference>